<dbReference type="AlphaFoldDB" id="A0A5M3MWZ4"/>
<comment type="caution">
    <text evidence="1">The sequence shown here is derived from an EMBL/GenBank/DDBJ whole genome shotgun (WGS) entry which is preliminary data.</text>
</comment>
<evidence type="ECO:0000313" key="1">
    <source>
        <dbReference type="EMBL" id="EIW83507.1"/>
    </source>
</evidence>
<evidence type="ECO:0008006" key="3">
    <source>
        <dbReference type="Google" id="ProtNLM"/>
    </source>
</evidence>
<gene>
    <name evidence="1" type="ORF">CONPUDRAFT_143381</name>
</gene>
<dbReference type="RefSeq" id="XP_007767241.1">
    <property type="nucleotide sequence ID" value="XM_007769051.1"/>
</dbReference>
<organism evidence="1 2">
    <name type="scientific">Coniophora puteana (strain RWD-64-598)</name>
    <name type="common">Brown rot fungus</name>
    <dbReference type="NCBI Taxonomy" id="741705"/>
    <lineage>
        <taxon>Eukaryota</taxon>
        <taxon>Fungi</taxon>
        <taxon>Dikarya</taxon>
        <taxon>Basidiomycota</taxon>
        <taxon>Agaricomycotina</taxon>
        <taxon>Agaricomycetes</taxon>
        <taxon>Agaricomycetidae</taxon>
        <taxon>Boletales</taxon>
        <taxon>Coniophorineae</taxon>
        <taxon>Coniophoraceae</taxon>
        <taxon>Coniophora</taxon>
    </lineage>
</organism>
<sequence length="160" mass="18256">MSLKAIDPLLRHTSLRTIELTVPLKIGLIDSDISTMADAWPLLEALNINLHSDWDMHPLITLNGVCYLLKRCPRLSLLAMPIHVMASDRQQPNWQLHGHALQRTTKGRGNLSECWQYQNSITKYIQEAQMIYAERGNIGACSWYELDKRLGALVDDKYAN</sequence>
<dbReference type="EMBL" id="JH711576">
    <property type="protein sequence ID" value="EIW83507.1"/>
    <property type="molecule type" value="Genomic_DNA"/>
</dbReference>
<keyword evidence="2" id="KW-1185">Reference proteome</keyword>
<proteinExistence type="predicted"/>
<evidence type="ECO:0000313" key="2">
    <source>
        <dbReference type="Proteomes" id="UP000053558"/>
    </source>
</evidence>
<dbReference type="GeneID" id="19201837"/>
<name>A0A5M3MWZ4_CONPW</name>
<protein>
    <recommendedName>
        <fullName evidence="3">F-box domain-containing protein</fullName>
    </recommendedName>
</protein>
<dbReference type="OrthoDB" id="3543113at2759"/>
<accession>A0A5M3MWZ4</accession>
<dbReference type="KEGG" id="cput:CONPUDRAFT_143381"/>
<reference evidence="2" key="1">
    <citation type="journal article" date="2012" name="Science">
        <title>The Paleozoic origin of enzymatic lignin decomposition reconstructed from 31 fungal genomes.</title>
        <authorList>
            <person name="Floudas D."/>
            <person name="Binder M."/>
            <person name="Riley R."/>
            <person name="Barry K."/>
            <person name="Blanchette R.A."/>
            <person name="Henrissat B."/>
            <person name="Martinez A.T."/>
            <person name="Otillar R."/>
            <person name="Spatafora J.W."/>
            <person name="Yadav J.S."/>
            <person name="Aerts A."/>
            <person name="Benoit I."/>
            <person name="Boyd A."/>
            <person name="Carlson A."/>
            <person name="Copeland A."/>
            <person name="Coutinho P.M."/>
            <person name="de Vries R.P."/>
            <person name="Ferreira P."/>
            <person name="Findley K."/>
            <person name="Foster B."/>
            <person name="Gaskell J."/>
            <person name="Glotzer D."/>
            <person name="Gorecki P."/>
            <person name="Heitman J."/>
            <person name="Hesse C."/>
            <person name="Hori C."/>
            <person name="Igarashi K."/>
            <person name="Jurgens J.A."/>
            <person name="Kallen N."/>
            <person name="Kersten P."/>
            <person name="Kohler A."/>
            <person name="Kuees U."/>
            <person name="Kumar T.K.A."/>
            <person name="Kuo A."/>
            <person name="LaButti K."/>
            <person name="Larrondo L.F."/>
            <person name="Lindquist E."/>
            <person name="Ling A."/>
            <person name="Lombard V."/>
            <person name="Lucas S."/>
            <person name="Lundell T."/>
            <person name="Martin R."/>
            <person name="McLaughlin D.J."/>
            <person name="Morgenstern I."/>
            <person name="Morin E."/>
            <person name="Murat C."/>
            <person name="Nagy L.G."/>
            <person name="Nolan M."/>
            <person name="Ohm R.A."/>
            <person name="Patyshakuliyeva A."/>
            <person name="Rokas A."/>
            <person name="Ruiz-Duenas F.J."/>
            <person name="Sabat G."/>
            <person name="Salamov A."/>
            <person name="Samejima M."/>
            <person name="Schmutz J."/>
            <person name="Slot J.C."/>
            <person name="St John F."/>
            <person name="Stenlid J."/>
            <person name="Sun H."/>
            <person name="Sun S."/>
            <person name="Syed K."/>
            <person name="Tsang A."/>
            <person name="Wiebenga A."/>
            <person name="Young D."/>
            <person name="Pisabarro A."/>
            <person name="Eastwood D.C."/>
            <person name="Martin F."/>
            <person name="Cullen D."/>
            <person name="Grigoriev I.V."/>
            <person name="Hibbett D.S."/>
        </authorList>
    </citation>
    <scope>NUCLEOTIDE SEQUENCE [LARGE SCALE GENOMIC DNA]</scope>
    <source>
        <strain evidence="2">RWD-64-598 SS2</strain>
    </source>
</reference>
<dbReference type="Proteomes" id="UP000053558">
    <property type="component" value="Unassembled WGS sequence"/>
</dbReference>